<evidence type="ECO:0000313" key="7">
    <source>
        <dbReference type="Proteomes" id="UP000323653"/>
    </source>
</evidence>
<dbReference type="RefSeq" id="WP_149073485.1">
    <property type="nucleotide sequence ID" value="NZ_CP043329.1"/>
</dbReference>
<dbReference type="SUPFAM" id="SSF50685">
    <property type="entry name" value="Barwin-like endoglucanases"/>
    <property type="match status" value="1"/>
</dbReference>
<keyword evidence="3" id="KW-0732">Signal</keyword>
<dbReference type="Proteomes" id="UP000323653">
    <property type="component" value="Chromosome"/>
</dbReference>
<dbReference type="NCBIfam" id="TIGR00413">
    <property type="entry name" value="rlpA"/>
    <property type="match status" value="1"/>
</dbReference>
<dbReference type="GO" id="GO:0000270">
    <property type="term" value="P:peptidoglycan metabolic process"/>
    <property type="evidence" value="ECO:0007669"/>
    <property type="project" value="UniProtKB-UniRule"/>
</dbReference>
<dbReference type="Gene3D" id="2.40.40.10">
    <property type="entry name" value="RlpA-like domain"/>
    <property type="match status" value="1"/>
</dbReference>
<dbReference type="CDD" id="cd22268">
    <property type="entry name" value="DPBB_RlpA-like"/>
    <property type="match status" value="1"/>
</dbReference>
<dbReference type="GO" id="GO:0008932">
    <property type="term" value="F:lytic endotransglycosylase activity"/>
    <property type="evidence" value="ECO:0007669"/>
    <property type="project" value="UniProtKB-UniRule"/>
</dbReference>
<comment type="similarity">
    <text evidence="3 4">Belongs to the RlpA family.</text>
</comment>
<gene>
    <name evidence="3" type="primary">rlpA</name>
    <name evidence="6" type="ORF">FYC62_00105</name>
</gene>
<dbReference type="KEGG" id="pej:FYC62_00105"/>
<proteinExistence type="inferred from homology"/>
<dbReference type="HAMAP" id="MF_02071">
    <property type="entry name" value="RlpA"/>
    <property type="match status" value="1"/>
</dbReference>
<evidence type="ECO:0000256" key="4">
    <source>
        <dbReference type="RuleBase" id="RU003495"/>
    </source>
</evidence>
<evidence type="ECO:0000256" key="3">
    <source>
        <dbReference type="HAMAP-Rule" id="MF_02071"/>
    </source>
</evidence>
<dbReference type="InterPro" id="IPR012997">
    <property type="entry name" value="RplA"/>
</dbReference>
<dbReference type="EMBL" id="CP043329">
    <property type="protein sequence ID" value="QEK50240.1"/>
    <property type="molecule type" value="Genomic_DNA"/>
</dbReference>
<dbReference type="PANTHER" id="PTHR34183">
    <property type="entry name" value="ENDOLYTIC PEPTIDOGLYCAN TRANSGLYCOSYLASE RLPA"/>
    <property type="match status" value="1"/>
</dbReference>
<dbReference type="PANTHER" id="PTHR34183:SF8">
    <property type="entry name" value="ENDOLYTIC PEPTIDOGLYCAN TRANSGLYCOSYLASE RLPA-RELATED"/>
    <property type="match status" value="1"/>
</dbReference>
<dbReference type="InterPro" id="IPR036908">
    <property type="entry name" value="RlpA-like_sf"/>
</dbReference>
<keyword evidence="7" id="KW-1185">Reference proteome</keyword>
<feature type="signal peptide" evidence="3">
    <location>
        <begin position="1"/>
        <end position="20"/>
    </location>
</feature>
<accession>A0A5C0VG57</accession>
<dbReference type="InterPro" id="IPR009009">
    <property type="entry name" value="RlpA-like_DPBB"/>
</dbReference>
<comment type="function">
    <text evidence="3">Lytic transglycosylase with a strong preference for naked glycan strands that lack stem peptides.</text>
</comment>
<evidence type="ECO:0000256" key="2">
    <source>
        <dbReference type="ARBA" id="ARBA00023316"/>
    </source>
</evidence>
<name>A0A5C0VG57_9SPHI</name>
<evidence type="ECO:0000259" key="5">
    <source>
        <dbReference type="Pfam" id="PF03330"/>
    </source>
</evidence>
<dbReference type="EC" id="4.2.2.-" evidence="3"/>
<evidence type="ECO:0000256" key="1">
    <source>
        <dbReference type="ARBA" id="ARBA00023239"/>
    </source>
</evidence>
<evidence type="ECO:0000313" key="6">
    <source>
        <dbReference type="EMBL" id="QEK50240.1"/>
    </source>
</evidence>
<feature type="chain" id="PRO_5023283282" description="Probable endolytic peptidoglycan transglycosylase RlpA" evidence="3">
    <location>
        <begin position="21"/>
        <end position="127"/>
    </location>
</feature>
<keyword evidence="1 3" id="KW-0456">Lyase</keyword>
<keyword evidence="2 3" id="KW-0961">Cell wall biogenesis/degradation</keyword>
<dbReference type="AlphaFoldDB" id="A0A5C0VG57"/>
<dbReference type="Pfam" id="PF03330">
    <property type="entry name" value="DPBB_1"/>
    <property type="match status" value="1"/>
</dbReference>
<reference evidence="6 7" key="1">
    <citation type="submission" date="2019-08" db="EMBL/GenBank/DDBJ databases">
        <title>Pedobacter sp. nov., isolated from Han river, South Korea.</title>
        <authorList>
            <person name="Lee D.-H."/>
            <person name="Kim Y.-S."/>
            <person name="Hwang E.-M."/>
            <person name="Le Tran T.C."/>
            <person name="Cha C.-J."/>
        </authorList>
    </citation>
    <scope>NUCLEOTIDE SEQUENCE [LARGE SCALE GENOMIC DNA]</scope>
    <source>
        <strain evidence="6 7">CJ43</strain>
    </source>
</reference>
<feature type="domain" description="RlpA-like protein double-psi beta-barrel" evidence="5">
    <location>
        <begin position="31"/>
        <end position="119"/>
    </location>
</feature>
<protein>
    <recommendedName>
        <fullName evidence="3">Probable endolytic peptidoglycan transglycosylase RlpA</fullName>
        <ecNumber evidence="3">4.2.2.-</ecNumber>
    </recommendedName>
</protein>
<sequence length="127" mass="13806" precursor="true">MKVLLLLSAFLLINFSNSFSNDKEKNLIQKQVRATYYASKFVGRKTSSGQVYTHDKFTAAHKTLPFGTEVTVVNPRNGKSVVVVVNDRGPFGKGLAIDLSQSAAREIGIIGQGIATVEISYSLPEAE</sequence>
<organism evidence="6 7">
    <name type="scientific">Pedobacter aquae</name>
    <dbReference type="NCBI Taxonomy" id="2605747"/>
    <lineage>
        <taxon>Bacteria</taxon>
        <taxon>Pseudomonadati</taxon>
        <taxon>Bacteroidota</taxon>
        <taxon>Sphingobacteriia</taxon>
        <taxon>Sphingobacteriales</taxon>
        <taxon>Sphingobacteriaceae</taxon>
        <taxon>Pedobacter</taxon>
    </lineage>
</organism>
<dbReference type="InterPro" id="IPR034718">
    <property type="entry name" value="RlpA"/>
</dbReference>
<dbReference type="GO" id="GO:0071555">
    <property type="term" value="P:cell wall organization"/>
    <property type="evidence" value="ECO:0007669"/>
    <property type="project" value="UniProtKB-KW"/>
</dbReference>